<protein>
    <recommendedName>
        <fullName evidence="3">Reverse transcriptase domain-containing protein</fullName>
    </recommendedName>
</protein>
<dbReference type="EMBL" id="PZQS01000011">
    <property type="protein sequence ID" value="PVD22610.1"/>
    <property type="molecule type" value="Genomic_DNA"/>
</dbReference>
<dbReference type="Proteomes" id="UP000245119">
    <property type="component" value="Linkage Group LG11"/>
</dbReference>
<keyword evidence="2" id="KW-1185">Reference proteome</keyword>
<comment type="caution">
    <text evidence="1">The sequence shown here is derived from an EMBL/GenBank/DDBJ whole genome shotgun (WGS) entry which is preliminary data.</text>
</comment>
<organism evidence="1 2">
    <name type="scientific">Pomacea canaliculata</name>
    <name type="common">Golden apple snail</name>
    <dbReference type="NCBI Taxonomy" id="400727"/>
    <lineage>
        <taxon>Eukaryota</taxon>
        <taxon>Metazoa</taxon>
        <taxon>Spiralia</taxon>
        <taxon>Lophotrochozoa</taxon>
        <taxon>Mollusca</taxon>
        <taxon>Gastropoda</taxon>
        <taxon>Caenogastropoda</taxon>
        <taxon>Architaenioglossa</taxon>
        <taxon>Ampullarioidea</taxon>
        <taxon>Ampullariidae</taxon>
        <taxon>Pomacea</taxon>
    </lineage>
</organism>
<sequence length="130" mass="14227">MKSGKAPGADGITAEMLKADVYVTAPMLTEIFSQDWEPGKLPDACKTGLIFKLPKSNRVVRGCIVTTTVQNSNQKGRNSQQVCDPFILVRWSRLRHIARGARGRGCLFFVVGFPCAPGKCDLVELEVVNC</sequence>
<proteinExistence type="predicted"/>
<name>A0A2T7NN64_POMCA</name>
<evidence type="ECO:0000313" key="1">
    <source>
        <dbReference type="EMBL" id="PVD22610.1"/>
    </source>
</evidence>
<gene>
    <name evidence="1" type="ORF">C0Q70_18430</name>
</gene>
<dbReference type="AlphaFoldDB" id="A0A2T7NN64"/>
<reference evidence="1 2" key="1">
    <citation type="submission" date="2018-04" db="EMBL/GenBank/DDBJ databases">
        <title>The genome of golden apple snail Pomacea canaliculata provides insight into stress tolerance and invasive adaptation.</title>
        <authorList>
            <person name="Liu C."/>
            <person name="Liu B."/>
            <person name="Ren Y."/>
            <person name="Zhang Y."/>
            <person name="Wang H."/>
            <person name="Li S."/>
            <person name="Jiang F."/>
            <person name="Yin L."/>
            <person name="Zhang G."/>
            <person name="Qian W."/>
            <person name="Fan W."/>
        </authorList>
    </citation>
    <scope>NUCLEOTIDE SEQUENCE [LARGE SCALE GENOMIC DNA]</scope>
    <source>
        <strain evidence="1">SZHN2017</strain>
        <tissue evidence="1">Muscle</tissue>
    </source>
</reference>
<evidence type="ECO:0008006" key="3">
    <source>
        <dbReference type="Google" id="ProtNLM"/>
    </source>
</evidence>
<evidence type="ECO:0000313" key="2">
    <source>
        <dbReference type="Proteomes" id="UP000245119"/>
    </source>
</evidence>
<accession>A0A2T7NN64</accession>